<dbReference type="SMART" id="SM00100">
    <property type="entry name" value="cNMP"/>
    <property type="match status" value="1"/>
</dbReference>
<accession>A0ABW4Q3G5</accession>
<dbReference type="RefSeq" id="WP_343877218.1">
    <property type="nucleotide sequence ID" value="NZ_BAAAIJ010000003.1"/>
</dbReference>
<reference evidence="7" key="1">
    <citation type="journal article" date="2019" name="Int. J. Syst. Evol. Microbiol.">
        <title>The Global Catalogue of Microorganisms (GCM) 10K type strain sequencing project: providing services to taxonomists for standard genome sequencing and annotation.</title>
        <authorList>
            <consortium name="The Broad Institute Genomics Platform"/>
            <consortium name="The Broad Institute Genome Sequencing Center for Infectious Disease"/>
            <person name="Wu L."/>
            <person name="Ma J."/>
        </authorList>
    </citation>
    <scope>NUCLEOTIDE SEQUENCE [LARGE SCALE GENOMIC DNA]</scope>
    <source>
        <strain evidence="7">JCM 11496</strain>
    </source>
</reference>
<evidence type="ECO:0000313" key="7">
    <source>
        <dbReference type="Proteomes" id="UP001597307"/>
    </source>
</evidence>
<dbReference type="SUPFAM" id="SSF51206">
    <property type="entry name" value="cAMP-binding domain-like"/>
    <property type="match status" value="1"/>
</dbReference>
<evidence type="ECO:0000313" key="6">
    <source>
        <dbReference type="EMBL" id="MFD1845192.1"/>
    </source>
</evidence>
<evidence type="ECO:0000259" key="4">
    <source>
        <dbReference type="PROSITE" id="PS50042"/>
    </source>
</evidence>
<dbReference type="InterPro" id="IPR014710">
    <property type="entry name" value="RmlC-like_jellyroll"/>
</dbReference>
<feature type="domain" description="HTH crp-type" evidence="5">
    <location>
        <begin position="150"/>
        <end position="222"/>
    </location>
</feature>
<dbReference type="EMBL" id="JBHUGA010000003">
    <property type="protein sequence ID" value="MFD1845192.1"/>
    <property type="molecule type" value="Genomic_DNA"/>
</dbReference>
<gene>
    <name evidence="6" type="ORF">ACFSFX_01100</name>
</gene>
<keyword evidence="3" id="KW-0804">Transcription</keyword>
<dbReference type="InterPro" id="IPR050397">
    <property type="entry name" value="Env_Response_Regulators"/>
</dbReference>
<evidence type="ECO:0000256" key="1">
    <source>
        <dbReference type="ARBA" id="ARBA00023015"/>
    </source>
</evidence>
<dbReference type="SMART" id="SM00419">
    <property type="entry name" value="HTH_CRP"/>
    <property type="match status" value="1"/>
</dbReference>
<evidence type="ECO:0000256" key="3">
    <source>
        <dbReference type="ARBA" id="ARBA00023163"/>
    </source>
</evidence>
<dbReference type="InterPro" id="IPR012318">
    <property type="entry name" value="HTH_CRP"/>
</dbReference>
<keyword evidence="2" id="KW-0238">DNA-binding</keyword>
<dbReference type="CDD" id="cd00038">
    <property type="entry name" value="CAP_ED"/>
    <property type="match status" value="1"/>
</dbReference>
<dbReference type="SUPFAM" id="SSF46785">
    <property type="entry name" value="Winged helix' DNA-binding domain"/>
    <property type="match status" value="1"/>
</dbReference>
<protein>
    <submittedName>
        <fullName evidence="6">Crp/Fnr family transcriptional regulator</fullName>
    </submittedName>
</protein>
<dbReference type="PROSITE" id="PS51063">
    <property type="entry name" value="HTH_CRP_2"/>
    <property type="match status" value="1"/>
</dbReference>
<dbReference type="Proteomes" id="UP001597307">
    <property type="component" value="Unassembled WGS sequence"/>
</dbReference>
<dbReference type="Pfam" id="PF13545">
    <property type="entry name" value="HTH_Crp_2"/>
    <property type="match status" value="1"/>
</dbReference>
<dbReference type="PANTHER" id="PTHR24567">
    <property type="entry name" value="CRP FAMILY TRANSCRIPTIONAL REGULATORY PROTEIN"/>
    <property type="match status" value="1"/>
</dbReference>
<feature type="domain" description="Cyclic nucleotide-binding" evidence="4">
    <location>
        <begin position="16"/>
        <end position="114"/>
    </location>
</feature>
<dbReference type="InterPro" id="IPR018490">
    <property type="entry name" value="cNMP-bd_dom_sf"/>
</dbReference>
<name>A0ABW4Q3G5_9MICC</name>
<dbReference type="InterPro" id="IPR036388">
    <property type="entry name" value="WH-like_DNA-bd_sf"/>
</dbReference>
<proteinExistence type="predicted"/>
<dbReference type="InterPro" id="IPR036390">
    <property type="entry name" value="WH_DNA-bd_sf"/>
</dbReference>
<keyword evidence="1" id="KW-0805">Transcription regulation</keyword>
<dbReference type="Pfam" id="PF00027">
    <property type="entry name" value="cNMP_binding"/>
    <property type="match status" value="1"/>
</dbReference>
<comment type="caution">
    <text evidence="6">The sequence shown here is derived from an EMBL/GenBank/DDBJ whole genome shotgun (WGS) entry which is preliminary data.</text>
</comment>
<dbReference type="PROSITE" id="PS50042">
    <property type="entry name" value="CNMP_BINDING_3"/>
    <property type="match status" value="1"/>
</dbReference>
<dbReference type="Gene3D" id="1.10.10.10">
    <property type="entry name" value="Winged helix-like DNA-binding domain superfamily/Winged helix DNA-binding domain"/>
    <property type="match status" value="1"/>
</dbReference>
<evidence type="ECO:0000256" key="2">
    <source>
        <dbReference type="ARBA" id="ARBA00023125"/>
    </source>
</evidence>
<sequence>MTETGEPFSCLNAVELFADLSADDMDALDRMSPPKHFYSGELVFSQSQPIKALFILKAGRIRIFRVAEDGKTLTIAILEPGAVFGEMLLVGLQMYDNYAEALEASTVCQLSAADVENHFLSNPKMAVKISRLLGEQVARLEERLTDMALRPLAARTAATLLTLANSAPRGRFTHSVAVKLTHEQLAGLLGATREATSKIMSDLACRKLIKQGRGRILIEDAEGLRRISRTTF</sequence>
<dbReference type="InterPro" id="IPR000595">
    <property type="entry name" value="cNMP-bd_dom"/>
</dbReference>
<dbReference type="Gene3D" id="2.60.120.10">
    <property type="entry name" value="Jelly Rolls"/>
    <property type="match status" value="1"/>
</dbReference>
<evidence type="ECO:0000259" key="5">
    <source>
        <dbReference type="PROSITE" id="PS51063"/>
    </source>
</evidence>
<dbReference type="PANTHER" id="PTHR24567:SF74">
    <property type="entry name" value="HTH-TYPE TRANSCRIPTIONAL REGULATOR ARCR"/>
    <property type="match status" value="1"/>
</dbReference>
<keyword evidence="7" id="KW-1185">Reference proteome</keyword>
<organism evidence="6 7">
    <name type="scientific">Arthrobacter flavus</name>
    <dbReference type="NCBI Taxonomy" id="95172"/>
    <lineage>
        <taxon>Bacteria</taxon>
        <taxon>Bacillati</taxon>
        <taxon>Actinomycetota</taxon>
        <taxon>Actinomycetes</taxon>
        <taxon>Micrococcales</taxon>
        <taxon>Micrococcaceae</taxon>
        <taxon>Arthrobacter</taxon>
    </lineage>
</organism>